<keyword evidence="1" id="KW-0472">Membrane</keyword>
<reference evidence="3" key="1">
    <citation type="journal article" date="2020" name="Stud. Mycol.">
        <title>101 Dothideomycetes genomes: A test case for predicting lifestyles and emergence of pathogens.</title>
        <authorList>
            <person name="Haridas S."/>
            <person name="Albert R."/>
            <person name="Binder M."/>
            <person name="Bloem J."/>
            <person name="LaButti K."/>
            <person name="Salamov A."/>
            <person name="Andreopoulos B."/>
            <person name="Baker S."/>
            <person name="Barry K."/>
            <person name="Bills G."/>
            <person name="Bluhm B."/>
            <person name="Cannon C."/>
            <person name="Castanera R."/>
            <person name="Culley D."/>
            <person name="Daum C."/>
            <person name="Ezra D."/>
            <person name="Gonzalez J."/>
            <person name="Henrissat B."/>
            <person name="Kuo A."/>
            <person name="Liang C."/>
            <person name="Lipzen A."/>
            <person name="Lutzoni F."/>
            <person name="Magnuson J."/>
            <person name="Mondo S."/>
            <person name="Nolan M."/>
            <person name="Ohm R."/>
            <person name="Pangilinan J."/>
            <person name="Park H.-J."/>
            <person name="Ramirez L."/>
            <person name="Alfaro M."/>
            <person name="Sun H."/>
            <person name="Tritt A."/>
            <person name="Yoshinaga Y."/>
            <person name="Zwiers L.-H."/>
            <person name="Turgeon B."/>
            <person name="Goodwin S."/>
            <person name="Spatafora J."/>
            <person name="Crous P."/>
            <person name="Grigoriev I."/>
        </authorList>
    </citation>
    <scope>NUCLEOTIDE SEQUENCE [LARGE SCALE GENOMIC DNA]</scope>
    <source>
        <strain evidence="3">CBS 304.66</strain>
    </source>
</reference>
<dbReference type="Proteomes" id="UP000800093">
    <property type="component" value="Unassembled WGS sequence"/>
</dbReference>
<sequence length="91" mass="10220">MHTRTHGTFLFPFGSFSMLGFCFFEYSTRRQTRRGTAGKGNSKGRHSFIPLSPCNLPYVGTQSSCMSAHAYKKLGNAIRYSSPTPDLQDIY</sequence>
<accession>A0A9P4KDA7</accession>
<keyword evidence="1" id="KW-0812">Transmembrane</keyword>
<dbReference type="AlphaFoldDB" id="A0A9P4KDA7"/>
<evidence type="ECO:0000313" key="3">
    <source>
        <dbReference type="Proteomes" id="UP000800093"/>
    </source>
</evidence>
<feature type="transmembrane region" description="Helical" evidence="1">
    <location>
        <begin position="6"/>
        <end position="24"/>
    </location>
</feature>
<comment type="caution">
    <text evidence="2">The sequence shown here is derived from an EMBL/GenBank/DDBJ whole genome shotgun (WGS) entry which is preliminary data.</text>
</comment>
<evidence type="ECO:0000256" key="1">
    <source>
        <dbReference type="SAM" id="Phobius"/>
    </source>
</evidence>
<organism evidence="2 3">
    <name type="scientific">Lojkania enalia</name>
    <dbReference type="NCBI Taxonomy" id="147567"/>
    <lineage>
        <taxon>Eukaryota</taxon>
        <taxon>Fungi</taxon>
        <taxon>Dikarya</taxon>
        <taxon>Ascomycota</taxon>
        <taxon>Pezizomycotina</taxon>
        <taxon>Dothideomycetes</taxon>
        <taxon>Pleosporomycetidae</taxon>
        <taxon>Pleosporales</taxon>
        <taxon>Pleosporales incertae sedis</taxon>
        <taxon>Lojkania</taxon>
    </lineage>
</organism>
<name>A0A9P4KDA7_9PLEO</name>
<dbReference type="EMBL" id="ML986620">
    <property type="protein sequence ID" value="KAF2263989.1"/>
    <property type="molecule type" value="Genomic_DNA"/>
</dbReference>
<proteinExistence type="predicted"/>
<keyword evidence="1" id="KW-1133">Transmembrane helix</keyword>
<protein>
    <submittedName>
        <fullName evidence="2">Uncharacterized protein</fullName>
    </submittedName>
</protein>
<evidence type="ECO:0000313" key="2">
    <source>
        <dbReference type="EMBL" id="KAF2263989.1"/>
    </source>
</evidence>
<gene>
    <name evidence="2" type="ORF">CC78DRAFT_533589</name>
</gene>
<keyword evidence="3" id="KW-1185">Reference proteome</keyword>